<dbReference type="SUPFAM" id="SSF63520">
    <property type="entry name" value="PTS-regulatory domain, PRD"/>
    <property type="match status" value="1"/>
</dbReference>
<dbReference type="Gene3D" id="1.10.10.10">
    <property type="entry name" value="Winged helix-like DNA-binding domain superfamily/Winged helix DNA-binding domain"/>
    <property type="match status" value="2"/>
</dbReference>
<keyword evidence="6" id="KW-0804">Transcription</keyword>
<evidence type="ECO:0000256" key="4">
    <source>
        <dbReference type="ARBA" id="ARBA00023125"/>
    </source>
</evidence>
<dbReference type="PROSITE" id="PS00894">
    <property type="entry name" value="HTH_DEOR_1"/>
    <property type="match status" value="1"/>
</dbReference>
<dbReference type="InterPro" id="IPR036634">
    <property type="entry name" value="PRD_sf"/>
</dbReference>
<dbReference type="GO" id="GO:0003700">
    <property type="term" value="F:DNA-binding transcription factor activity"/>
    <property type="evidence" value="ECO:0007669"/>
    <property type="project" value="InterPro"/>
</dbReference>
<evidence type="ECO:0000256" key="5">
    <source>
        <dbReference type="ARBA" id="ARBA00023159"/>
    </source>
</evidence>
<dbReference type="Gene3D" id="1.10.1790.10">
    <property type="entry name" value="PRD domain"/>
    <property type="match status" value="1"/>
</dbReference>
<protein>
    <submittedName>
        <fullName evidence="13">HTH domain-containing protein</fullName>
    </submittedName>
</protein>
<name>A0AAJ5ED92_9ENTE</name>
<feature type="domain" description="PRD" evidence="11">
    <location>
        <begin position="293"/>
        <end position="400"/>
    </location>
</feature>
<feature type="domain" description="PTS EIIB type-2" evidence="10">
    <location>
        <begin position="405"/>
        <end position="495"/>
    </location>
</feature>
<dbReference type="PROSITE" id="PS51000">
    <property type="entry name" value="HTH_DEOR_2"/>
    <property type="match status" value="1"/>
</dbReference>
<gene>
    <name evidence="13" type="ORF">E4031_09315</name>
    <name evidence="12" type="ORF">E4Z98_08610</name>
</gene>
<feature type="coiled-coil region" evidence="7">
    <location>
        <begin position="473"/>
        <end position="500"/>
    </location>
</feature>
<keyword evidence="4" id="KW-0238">DNA-binding</keyword>
<dbReference type="PROSITE" id="PS51094">
    <property type="entry name" value="PTS_EIIA_TYPE_2"/>
    <property type="match status" value="1"/>
</dbReference>
<dbReference type="InterPro" id="IPR050661">
    <property type="entry name" value="BglG_antiterminators"/>
</dbReference>
<keyword evidence="2" id="KW-0677">Repeat</keyword>
<keyword evidence="14" id="KW-1185">Reference proteome</keyword>
<evidence type="ECO:0000256" key="6">
    <source>
        <dbReference type="ARBA" id="ARBA00023163"/>
    </source>
</evidence>
<dbReference type="CDD" id="cd05568">
    <property type="entry name" value="PTS_IIB_bgl_like"/>
    <property type="match status" value="1"/>
</dbReference>
<dbReference type="InterPro" id="IPR011608">
    <property type="entry name" value="PRD"/>
</dbReference>
<dbReference type="EMBL" id="CP038865">
    <property type="protein sequence ID" value="QCA29376.1"/>
    <property type="molecule type" value="Genomic_DNA"/>
</dbReference>
<keyword evidence="5" id="KW-0010">Activator</keyword>
<dbReference type="InterPro" id="IPR018356">
    <property type="entry name" value="Tscrpt_reg_HTH_DeoR_CS"/>
</dbReference>
<dbReference type="Proteomes" id="UP000296883">
    <property type="component" value="Chromosome"/>
</dbReference>
<dbReference type="GO" id="GO:0008982">
    <property type="term" value="F:protein-N(PI)-phosphohistidine-sugar phosphotransferase activity"/>
    <property type="evidence" value="ECO:0007669"/>
    <property type="project" value="InterPro"/>
</dbReference>
<dbReference type="Pfam" id="PF00874">
    <property type="entry name" value="PRD"/>
    <property type="match status" value="1"/>
</dbReference>
<evidence type="ECO:0000259" key="8">
    <source>
        <dbReference type="PROSITE" id="PS51000"/>
    </source>
</evidence>
<dbReference type="InterPro" id="IPR001034">
    <property type="entry name" value="DeoR_HTH"/>
</dbReference>
<evidence type="ECO:0000313" key="14">
    <source>
        <dbReference type="Proteomes" id="UP000296883"/>
    </source>
</evidence>
<dbReference type="Pfam" id="PF00359">
    <property type="entry name" value="PTS_EIIA_2"/>
    <property type="match status" value="1"/>
</dbReference>
<dbReference type="InterPro" id="IPR013011">
    <property type="entry name" value="PTS_EIIB_2"/>
</dbReference>
<evidence type="ECO:0000256" key="3">
    <source>
        <dbReference type="ARBA" id="ARBA00023015"/>
    </source>
</evidence>
<dbReference type="GO" id="GO:0009401">
    <property type="term" value="P:phosphoenolpyruvate-dependent sugar phosphotransferase system"/>
    <property type="evidence" value="ECO:0007669"/>
    <property type="project" value="InterPro"/>
</dbReference>
<dbReference type="RefSeq" id="WP_135255181.1">
    <property type="nucleotide sequence ID" value="NZ_CP038865.1"/>
</dbReference>
<dbReference type="PROSITE" id="PS51099">
    <property type="entry name" value="PTS_EIIB_TYPE_2"/>
    <property type="match status" value="1"/>
</dbReference>
<evidence type="ECO:0000313" key="12">
    <source>
        <dbReference type="EMBL" id="QCA29376.1"/>
    </source>
</evidence>
<dbReference type="InterPro" id="IPR016152">
    <property type="entry name" value="PTrfase/Anion_transptr"/>
</dbReference>
<dbReference type="Pfam" id="PF05043">
    <property type="entry name" value="Mga"/>
    <property type="match status" value="1"/>
</dbReference>
<dbReference type="SUPFAM" id="SSF52794">
    <property type="entry name" value="PTS system IIB component-like"/>
    <property type="match status" value="1"/>
</dbReference>
<dbReference type="InterPro" id="IPR002178">
    <property type="entry name" value="PTS_EIIA_type-2_dom"/>
</dbReference>
<dbReference type="PROSITE" id="PS51372">
    <property type="entry name" value="PRD_2"/>
    <property type="match status" value="1"/>
</dbReference>
<evidence type="ECO:0000313" key="13">
    <source>
        <dbReference type="EMBL" id="TFZ39332.1"/>
    </source>
</evidence>
<dbReference type="InterPro" id="IPR007737">
    <property type="entry name" value="Mga_HTH"/>
</dbReference>
<dbReference type="GO" id="GO:0003677">
    <property type="term" value="F:DNA binding"/>
    <property type="evidence" value="ECO:0007669"/>
    <property type="project" value="UniProtKB-KW"/>
</dbReference>
<feature type="domain" description="HTH deoR-type" evidence="8">
    <location>
        <begin position="5"/>
        <end position="67"/>
    </location>
</feature>
<evidence type="ECO:0000256" key="1">
    <source>
        <dbReference type="ARBA" id="ARBA00022679"/>
    </source>
</evidence>
<dbReference type="Pfam" id="PF08279">
    <property type="entry name" value="HTH_11"/>
    <property type="match status" value="1"/>
</dbReference>
<evidence type="ECO:0000256" key="7">
    <source>
        <dbReference type="SAM" id="Coils"/>
    </source>
</evidence>
<organism evidence="13 15">
    <name type="scientific">Vagococcus xieshaowenii</name>
    <dbReference type="NCBI Taxonomy" id="2562451"/>
    <lineage>
        <taxon>Bacteria</taxon>
        <taxon>Bacillati</taxon>
        <taxon>Bacillota</taxon>
        <taxon>Bacilli</taxon>
        <taxon>Lactobacillales</taxon>
        <taxon>Enterococcaceae</taxon>
        <taxon>Vagococcus</taxon>
    </lineage>
</organism>
<evidence type="ECO:0000259" key="10">
    <source>
        <dbReference type="PROSITE" id="PS51099"/>
    </source>
</evidence>
<dbReference type="InterPro" id="IPR036095">
    <property type="entry name" value="PTS_EIIB-like_sf"/>
</dbReference>
<reference evidence="13 15" key="1">
    <citation type="submission" date="2019-03" db="EMBL/GenBank/DDBJ databases">
        <title>Vagococcus sp. was isolated fron gut of Carduelis flavirostris.</title>
        <authorList>
            <person name="Ge Y."/>
        </authorList>
    </citation>
    <scope>NUCLEOTIDE SEQUENCE [LARGE SCALE GENOMIC DNA]</scope>
    <source>
        <strain evidence="13 15">CF-210</strain>
    </source>
</reference>
<dbReference type="PANTHER" id="PTHR30185:SF13">
    <property type="entry name" value="LICABCH OPERON REGULATOR-RELATED"/>
    <property type="match status" value="1"/>
</dbReference>
<accession>A0AAJ5ED92</accession>
<dbReference type="Proteomes" id="UP000297725">
    <property type="component" value="Unassembled WGS sequence"/>
</dbReference>
<evidence type="ECO:0000313" key="15">
    <source>
        <dbReference type="Proteomes" id="UP000297725"/>
    </source>
</evidence>
<keyword evidence="1" id="KW-0808">Transferase</keyword>
<dbReference type="Gene3D" id="3.40.50.2300">
    <property type="match status" value="1"/>
</dbReference>
<evidence type="ECO:0000259" key="11">
    <source>
        <dbReference type="PROSITE" id="PS51372"/>
    </source>
</evidence>
<dbReference type="Gene3D" id="3.40.930.10">
    <property type="entry name" value="Mannitol-specific EII, Chain A"/>
    <property type="match status" value="1"/>
</dbReference>
<keyword evidence="3" id="KW-0805">Transcription regulation</keyword>
<sequence length="644" mass="75440">MKHLLQERINKMLMMIYENDVIPLKDIMMKFNISDRTVRNDIKELNEYLSPYGAKIILLRKKGYTIESKQSLDTLYHDISQYEQLNLSIDSLENRVFLVITYLLSKKTYASANELCRVVYVSPSTMTSYLRSIKESIQPFKLKLISKNNAGYKISGSEKNIRRYIIERLINKNDPNYMTTFSAFEVKLLEHVDLEMLYTTSLTFFPPETYPFSDYSRKNFIIQLAIMMNRLIQGHFLSTSPEEKILTNFSNHSLTHFLNELEEQYQITIGKDDRHWLLSKLLPELMTVKDHHSDSTPFSVLVTEFLKTIKKQSQLNFTSDKLLINDLNNHFSRYLPIKSNNLNKPNPLLPFIKKRYAYAYKICTDAVKGLSSFDRFKLNEHDIGYLALHITTALERRRKVSPPKINIIILCSQGFSTSRLIETKIKQYFSDRIEITNTLSYAEFKSRPPDTTDLIVSTVPIKCSNIPVFYFDLLHLNKSLALLEEQLNKQTKQQDVLNHLFHPADFFYVTKYFSKAKSIYYLLENYLSNKSEAKRMAHIMMARENTNPTNISSFLAIPHIMDDTFEKSKILTLITDQPIKWDSQNTVNVVFMMLISNKDSSLIQTFMEWINNLLANHSMQEQLSYCQTFDDFLDVLREHQEKDL</sequence>
<dbReference type="AlphaFoldDB" id="A0AAJ5ED92"/>
<dbReference type="InterPro" id="IPR036388">
    <property type="entry name" value="WH-like_DNA-bd_sf"/>
</dbReference>
<keyword evidence="7" id="KW-0175">Coiled coil</keyword>
<feature type="domain" description="PTS EIIA type-2" evidence="9">
    <location>
        <begin position="499"/>
        <end position="639"/>
    </location>
</feature>
<reference evidence="12 14" key="2">
    <citation type="journal article" date="2020" name="Int. J. Syst. Evol. Microbiol.">
        <title>Vagococcus xieshaowenii sp. nov., isolated from snow finch (Montifringilla taczanowskii) cloacal content.</title>
        <authorList>
            <person name="Ge Y."/>
            <person name="Yang J."/>
            <person name="Lai X.H."/>
            <person name="Zhang G."/>
            <person name="Jin D."/>
            <person name="Lu S."/>
            <person name="Wang B."/>
            <person name="Huang Y."/>
            <person name="Huang Y."/>
            <person name="Ren Z."/>
            <person name="Zhang X."/>
            <person name="Xu J."/>
        </authorList>
    </citation>
    <scope>NUCLEOTIDE SEQUENCE [LARGE SCALE GENOMIC DNA]</scope>
    <source>
        <strain evidence="14">personal::cf-49</strain>
        <strain evidence="12">Personal::cf-49</strain>
    </source>
</reference>
<dbReference type="SUPFAM" id="SSF55804">
    <property type="entry name" value="Phoshotransferase/anion transport protein"/>
    <property type="match status" value="1"/>
</dbReference>
<dbReference type="EMBL" id="SRHU01000036">
    <property type="protein sequence ID" value="TFZ39332.1"/>
    <property type="molecule type" value="Genomic_DNA"/>
</dbReference>
<dbReference type="PANTHER" id="PTHR30185">
    <property type="entry name" value="CRYPTIC BETA-GLUCOSIDE BGL OPERON ANTITERMINATOR"/>
    <property type="match status" value="1"/>
</dbReference>
<evidence type="ECO:0000256" key="2">
    <source>
        <dbReference type="ARBA" id="ARBA00022737"/>
    </source>
</evidence>
<proteinExistence type="predicted"/>
<evidence type="ECO:0000259" key="9">
    <source>
        <dbReference type="PROSITE" id="PS51094"/>
    </source>
</evidence>
<dbReference type="InterPro" id="IPR013196">
    <property type="entry name" value="HTH_11"/>
</dbReference>